<dbReference type="InterPro" id="IPR030676">
    <property type="entry name" value="CitT-rel"/>
</dbReference>
<dbReference type="KEGG" id="ect:ECIAI39_1352"/>
<accession>A0A0H3MGR1</accession>
<dbReference type="PANTHER" id="PTHR42826">
    <property type="entry name" value="DICARBOXYLATE TRANSPORTER 2.1, CHLOROPLASTIC"/>
    <property type="match status" value="1"/>
</dbReference>
<comment type="similarity">
    <text evidence="2">Belongs to the SLC13A/DASS transporter (TC 2.A.47) family. DIT1 subfamily.</text>
</comment>
<feature type="transmembrane region" description="Helical" evidence="6">
    <location>
        <begin position="35"/>
        <end position="64"/>
    </location>
</feature>
<feature type="transmembrane region" description="Helical" evidence="6">
    <location>
        <begin position="188"/>
        <end position="208"/>
    </location>
</feature>
<evidence type="ECO:0000256" key="6">
    <source>
        <dbReference type="SAM" id="Phobius"/>
    </source>
</evidence>
<keyword evidence="4 6" id="KW-1133">Transmembrane helix</keyword>
<keyword evidence="3 6" id="KW-0812">Transmembrane</keyword>
<protein>
    <submittedName>
        <fullName evidence="7">Putative dicarboxylate transporter</fullName>
    </submittedName>
</protein>
<evidence type="ECO:0000256" key="2">
    <source>
        <dbReference type="ARBA" id="ARBA00007349"/>
    </source>
</evidence>
<proteinExistence type="inferred from homology"/>
<sequence>MHMSCYLKVLICAIVALAIWFFPVPDGLTPLTWHILAIFITTVVAFILQPLPVGAIALIAISFIMLTGMMKTSEALKGFSSTTVWLIVAAFLYAKGFIKTGLGRRIAYLLIRGFGGSSLRLGYTLALSDMIIAPATPSNTARAGGILFPIVRSVSNSFGSEPDQGPRKIGAYLMQTVFHSNCLSSSMFMTASAPNALIVSLAASTLFVDISWGMWTLSALVPGIIAFITMPLVIYKLYPPEIKKTPEAKALAQEELIKMGPVTRDERVTIGIFLLSLLAWSTSKWTGLDATAVALSGVCLMLMTRIITWQDVQSEKGAWDILVWLGVMICMADKLNQLGLFKWFAVTTSALFTGIPWEITLTVLLIVYCYSHYFFAGSTPHVVAMYAAFGSVSVAAGAPPMMAALSLAFVTNLMSGISHYGNGPAVIYYGAGYVSQREWWRLGFIVMLLNIVIWFGLGAVWWKILGLW</sequence>
<evidence type="ECO:0000313" key="7">
    <source>
        <dbReference type="EMBL" id="CAR17486.1"/>
    </source>
</evidence>
<dbReference type="GO" id="GO:0022857">
    <property type="term" value="F:transmembrane transporter activity"/>
    <property type="evidence" value="ECO:0007669"/>
    <property type="project" value="InterPro"/>
</dbReference>
<feature type="transmembrane region" description="Helical" evidence="6">
    <location>
        <begin position="76"/>
        <end position="94"/>
    </location>
</feature>
<feature type="transmembrane region" description="Helical" evidence="6">
    <location>
        <begin position="439"/>
        <end position="462"/>
    </location>
</feature>
<dbReference type="PATRIC" id="fig|585057.6.peg.1414"/>
<evidence type="ECO:0000256" key="1">
    <source>
        <dbReference type="ARBA" id="ARBA00004141"/>
    </source>
</evidence>
<dbReference type="Pfam" id="PF00939">
    <property type="entry name" value="Na_sulph_symp"/>
    <property type="match status" value="1"/>
</dbReference>
<keyword evidence="5 6" id="KW-0472">Membrane</keyword>
<reference evidence="8" key="1">
    <citation type="journal article" date="2009" name="PLoS Genet.">
        <title>Organised genome dynamics in the Escherichia coli species results in highly diverse adaptive paths.</title>
        <authorList>
            <person name="Touchon M."/>
            <person name="Hoede C."/>
            <person name="Tenaillon O."/>
            <person name="Barbe V."/>
            <person name="Baeriswyl S."/>
            <person name="Bidet P."/>
            <person name="Bingen E."/>
            <person name="Bonacorsi S."/>
            <person name="Bouchier C."/>
            <person name="Bouvet O."/>
            <person name="Calteau A."/>
            <person name="Chiapello H."/>
            <person name="Clermont O."/>
            <person name="Cruveiller S."/>
            <person name="Danchin A."/>
            <person name="Diard M."/>
            <person name="Dossat C."/>
            <person name="Karoui M.E."/>
            <person name="Frapy E."/>
            <person name="Garry L."/>
            <person name="Ghigo J.M."/>
            <person name="Gilles A.M."/>
            <person name="Johnson J."/>
            <person name="Le Bouguenec C."/>
            <person name="Lescat M."/>
            <person name="Mangenot S."/>
            <person name="Martinez-Jehanne V."/>
            <person name="Matic I."/>
            <person name="Nassif X."/>
            <person name="Oztas S."/>
            <person name="Petit M.A."/>
            <person name="Pichon C."/>
            <person name="Rouy Z."/>
            <person name="Ruf C.S."/>
            <person name="Schneider D."/>
            <person name="Tourret J."/>
            <person name="Vacherie B."/>
            <person name="Vallenet D."/>
            <person name="Medigue C."/>
            <person name="Rocha E.P.C."/>
            <person name="Denamur E."/>
        </authorList>
    </citation>
    <scope>NUCLEOTIDE SEQUENCE [LARGE SCALE GENOMIC DNA]</scope>
    <source>
        <strain evidence="8">IAI39 / ExPEC</strain>
    </source>
</reference>
<dbReference type="InterPro" id="IPR001898">
    <property type="entry name" value="SLC13A/DASS"/>
</dbReference>
<evidence type="ECO:0000256" key="5">
    <source>
        <dbReference type="ARBA" id="ARBA00023136"/>
    </source>
</evidence>
<feature type="transmembrane region" description="Helical" evidence="6">
    <location>
        <begin position="292"/>
        <end position="309"/>
    </location>
</feature>
<evidence type="ECO:0000313" key="8">
    <source>
        <dbReference type="Proteomes" id="UP000000749"/>
    </source>
</evidence>
<dbReference type="HOGENOM" id="CLU_005170_7_3_6"/>
<evidence type="ECO:0000256" key="4">
    <source>
        <dbReference type="ARBA" id="ARBA00022989"/>
    </source>
</evidence>
<dbReference type="EMBL" id="CU928164">
    <property type="protein sequence ID" value="CAR17486.1"/>
    <property type="molecule type" value="Genomic_DNA"/>
</dbReference>
<feature type="transmembrane region" description="Helical" evidence="6">
    <location>
        <begin position="214"/>
        <end position="235"/>
    </location>
</feature>
<name>A0A0H3MGR1_ECO7I</name>
<dbReference type="GO" id="GO:0016020">
    <property type="term" value="C:membrane"/>
    <property type="evidence" value="ECO:0007669"/>
    <property type="project" value="UniProtKB-SubCell"/>
</dbReference>
<feature type="transmembrane region" description="Helical" evidence="6">
    <location>
        <begin position="350"/>
        <end position="371"/>
    </location>
</feature>
<comment type="subcellular location">
    <subcellularLocation>
        <location evidence="1">Membrane</location>
        <topology evidence="1">Multi-pass membrane protein</topology>
    </subcellularLocation>
</comment>
<dbReference type="NCBIfam" id="TIGR00785">
    <property type="entry name" value="dass"/>
    <property type="match status" value="1"/>
</dbReference>
<dbReference type="PIRSF" id="PIRSF002457">
    <property type="entry name" value="DASS"/>
    <property type="match status" value="1"/>
</dbReference>
<evidence type="ECO:0000256" key="3">
    <source>
        <dbReference type="ARBA" id="ARBA00022692"/>
    </source>
</evidence>
<dbReference type="STRING" id="585057.ECIAI39_1352"/>
<dbReference type="Proteomes" id="UP000000749">
    <property type="component" value="Chromosome"/>
</dbReference>
<dbReference type="AlphaFoldDB" id="A0A0H3MGR1"/>
<gene>
    <name evidence="7" type="ordered locus">ECIAI39_1352</name>
</gene>
<feature type="transmembrane region" description="Helical" evidence="6">
    <location>
        <begin position="383"/>
        <end position="410"/>
    </location>
</feature>
<organism evidence="7 8">
    <name type="scientific">Escherichia coli O7:K1 (strain IAI39 / ExPEC)</name>
    <dbReference type="NCBI Taxonomy" id="585057"/>
    <lineage>
        <taxon>Bacteria</taxon>
        <taxon>Pseudomonadati</taxon>
        <taxon>Pseudomonadota</taxon>
        <taxon>Gammaproteobacteria</taxon>
        <taxon>Enterobacterales</taxon>
        <taxon>Enterobacteriaceae</taxon>
        <taxon>Escherichia</taxon>
    </lineage>
</organism>
<feature type="transmembrane region" description="Helical" evidence="6">
    <location>
        <begin position="5"/>
        <end position="23"/>
    </location>
</feature>